<dbReference type="Proteomes" id="UP001295469">
    <property type="component" value="Chromosome C07"/>
</dbReference>
<organism evidence="2">
    <name type="scientific">Brassica napus</name>
    <name type="common">Rape</name>
    <dbReference type="NCBI Taxonomy" id="3708"/>
    <lineage>
        <taxon>Eukaryota</taxon>
        <taxon>Viridiplantae</taxon>
        <taxon>Streptophyta</taxon>
        <taxon>Embryophyta</taxon>
        <taxon>Tracheophyta</taxon>
        <taxon>Spermatophyta</taxon>
        <taxon>Magnoliopsida</taxon>
        <taxon>eudicotyledons</taxon>
        <taxon>Gunneridae</taxon>
        <taxon>Pentapetalae</taxon>
        <taxon>rosids</taxon>
        <taxon>malvids</taxon>
        <taxon>Brassicales</taxon>
        <taxon>Brassicaceae</taxon>
        <taxon>Brassiceae</taxon>
        <taxon>Brassica</taxon>
    </lineage>
</organism>
<dbReference type="AlphaFoldDB" id="A0A816LQ45"/>
<dbReference type="EMBL" id="HG994371">
    <property type="protein sequence ID" value="CAF1954041.1"/>
    <property type="molecule type" value="Genomic_DNA"/>
</dbReference>
<name>A0A816LQ45_BRANA</name>
<proteinExistence type="predicted"/>
<reference evidence="2" key="1">
    <citation type="submission" date="2021-01" db="EMBL/GenBank/DDBJ databases">
        <authorList>
            <consortium name="Genoscope - CEA"/>
            <person name="William W."/>
        </authorList>
    </citation>
    <scope>NUCLEOTIDE SEQUENCE</scope>
</reference>
<accession>A0A816LQ45</accession>
<sequence length="121" mass="14373">TCDINHSHRQNDRRHKDHDYKVFFLQGSLSEDDSSSDELLFVSAFREPVLPAVETSLFGLINKIHPFFDLLKTISQSFYHLLRIRRFLLIHVFLIFLQIIYHASHNFLQRLRGLVHSNDRI</sequence>
<protein>
    <submittedName>
        <fullName evidence="2">(rape) hypothetical protein</fullName>
    </submittedName>
</protein>
<feature type="non-terminal residue" evidence="2">
    <location>
        <position position="1"/>
    </location>
</feature>
<feature type="transmembrane region" description="Helical" evidence="1">
    <location>
        <begin position="87"/>
        <end position="104"/>
    </location>
</feature>
<keyword evidence="1" id="KW-0812">Transmembrane</keyword>
<keyword evidence="1" id="KW-1133">Transmembrane helix</keyword>
<gene>
    <name evidence="2" type="ORF">DARMORV10_C07P06760.1</name>
</gene>
<evidence type="ECO:0000256" key="1">
    <source>
        <dbReference type="SAM" id="Phobius"/>
    </source>
</evidence>
<keyword evidence="1" id="KW-0472">Membrane</keyword>
<evidence type="ECO:0000313" key="2">
    <source>
        <dbReference type="EMBL" id="CAF1954041.1"/>
    </source>
</evidence>